<dbReference type="OrthoDB" id="1671024at2759"/>
<dbReference type="AlphaFoldDB" id="A0A067L403"/>
<evidence type="ECO:0000313" key="1">
    <source>
        <dbReference type="EMBL" id="KDP39200.1"/>
    </source>
</evidence>
<name>A0A067L403_JATCU</name>
<gene>
    <name evidence="1" type="ORF">JCGZ_00957</name>
</gene>
<keyword evidence="2" id="KW-1185">Reference proteome</keyword>
<sequence length="184" mass="20882">MGVGLYCSCFGKSGRERLTKEYTNDQEVGLPTSIIDLMKRTCSRRSKNQKITKNTQQEKKQQLKKEDHISKEFSTLQDCLLASPALNRNNGGEVAHHHHVLKQNKVYPSFAEDDIADYASNGGSFTKQRPLKVAEIDSNISKMDVSSSSRRSQIGNKIKKRVSFKLPVEAEIFIYNVEEEEIDK</sequence>
<evidence type="ECO:0000313" key="2">
    <source>
        <dbReference type="Proteomes" id="UP000027138"/>
    </source>
</evidence>
<protein>
    <submittedName>
        <fullName evidence="1">Uncharacterized protein</fullName>
    </submittedName>
</protein>
<proteinExistence type="predicted"/>
<dbReference type="EMBL" id="KK914353">
    <property type="protein sequence ID" value="KDP39200.1"/>
    <property type="molecule type" value="Genomic_DNA"/>
</dbReference>
<reference evidence="1 2" key="1">
    <citation type="journal article" date="2014" name="PLoS ONE">
        <title>Global Analysis of Gene Expression Profiles in Physic Nut (Jatropha curcas L.) Seedlings Exposed to Salt Stress.</title>
        <authorList>
            <person name="Zhang L."/>
            <person name="Zhang C."/>
            <person name="Wu P."/>
            <person name="Chen Y."/>
            <person name="Li M."/>
            <person name="Jiang H."/>
            <person name="Wu G."/>
        </authorList>
    </citation>
    <scope>NUCLEOTIDE SEQUENCE [LARGE SCALE GENOMIC DNA]</scope>
    <source>
        <strain evidence="2">cv. GZQX0401</strain>
        <tissue evidence="1">Young leaves</tissue>
    </source>
</reference>
<dbReference type="Proteomes" id="UP000027138">
    <property type="component" value="Unassembled WGS sequence"/>
</dbReference>
<accession>A0A067L403</accession>
<organism evidence="1 2">
    <name type="scientific">Jatropha curcas</name>
    <name type="common">Barbados nut</name>
    <dbReference type="NCBI Taxonomy" id="180498"/>
    <lineage>
        <taxon>Eukaryota</taxon>
        <taxon>Viridiplantae</taxon>
        <taxon>Streptophyta</taxon>
        <taxon>Embryophyta</taxon>
        <taxon>Tracheophyta</taxon>
        <taxon>Spermatophyta</taxon>
        <taxon>Magnoliopsida</taxon>
        <taxon>eudicotyledons</taxon>
        <taxon>Gunneridae</taxon>
        <taxon>Pentapetalae</taxon>
        <taxon>rosids</taxon>
        <taxon>fabids</taxon>
        <taxon>Malpighiales</taxon>
        <taxon>Euphorbiaceae</taxon>
        <taxon>Crotonoideae</taxon>
        <taxon>Jatropheae</taxon>
        <taxon>Jatropha</taxon>
    </lineage>
</organism>